<sequence length="978" mass="110925">MHLASNSRSRSWKQSADSRQLNTLTVSSRKQQSSSNQQYHDTSVERLRREVTNEQFWQHPEESELQCVPGSFESVEEYVRVFEPLLFEECRAQLYSTWEESIQTVSRDAHIMVHVKMVERRERGWYDVIIFRVHECKWNFKEGDVAILSTPKPGPARSNKKSVNSVGAVDDGKHELTGRVAGTVRTYIPTDTRDPAGASFHFHVGDSYDSSSKVDNDNLLRKFQPKSIWFLTVLGSLATTQREYIALHAFPHLNLQMQTAVLNPSPEYFPKYEDQTPSLPECFTQGFVDHLHRTFNTPQLAAIQWAAMHTATGTASGSTKRQEPWPFTLVQGPPGTGKTHTVWGMLNVIHLVQYQHYYTSLLKKLAPESYKQLNVTGPKNISAGSIDEILQSMDQNLLRTLPTFCPKPRMLVCAPSNAATDELLSRVLERGFLDGEMKMYRPDVARVGVDLHTQAAQVVSVERRTEQLLMKGQEEIHGWIHQLRAREFQLSQQISLLQRELSTAAAVDRSQRSVGVDPVVLANLDHNRDILLQNLAAAVEGRDKVLVELSRFFILGSRFRLGSAFNLEDARDSLEASFANEAEIVFTTVSSSGRKLFSRLTHGFDMLVIDEAAQASEVAILPPLLLGAARCVLVGDPQQLPATVISKAAGTLLYSRSLFERFQQAGCPTMLLSVQHRMHPQIREFPSRYFYQGRLTDSESVSSLPDEIYYKDPLMQPYIFYDITHGRESHRGGSVSYQNIMEAQFSLRLYKHLQKFLKADGGKKVTVGIITPYKLQLKCLQREFEQVLNSEDGKDIYINTVDAFQGQERDVIIMSCVRASNHGVGFVSNIRRMNVALTRAKRALWVVGNANALMQSDDWAVLIADAKARNCFKDTSSIPKEFMGAKGSAYTAGKVSSNNARSLRNAGRRLRHVEMMPKNKKGRHLSRRGETTRMLQKPEISRDFDGRDRAFGRRSPGLWRREEAERLGRFQKRRRVDR</sequence>
<dbReference type="InterPro" id="IPR041679">
    <property type="entry name" value="DNA2/NAM7-like_C"/>
</dbReference>
<dbReference type="GO" id="GO:0016787">
    <property type="term" value="F:hydrolase activity"/>
    <property type="evidence" value="ECO:0007669"/>
    <property type="project" value="UniProtKB-KW"/>
</dbReference>
<keyword evidence="1" id="KW-0547">Nucleotide-binding</keyword>
<evidence type="ECO:0000259" key="6">
    <source>
        <dbReference type="Pfam" id="PF13086"/>
    </source>
</evidence>
<feature type="compositionally biased region" description="Low complexity" evidence="5">
    <location>
        <begin position="27"/>
        <end position="38"/>
    </location>
</feature>
<feature type="compositionally biased region" description="Polar residues" evidence="5">
    <location>
        <begin position="1"/>
        <end position="26"/>
    </location>
</feature>
<accession>A0AAP0AZC8</accession>
<feature type="compositionally biased region" description="Basic residues" evidence="5">
    <location>
        <begin position="969"/>
        <end position="978"/>
    </location>
</feature>
<evidence type="ECO:0000256" key="3">
    <source>
        <dbReference type="ARBA" id="ARBA00022806"/>
    </source>
</evidence>
<evidence type="ECO:0000256" key="5">
    <source>
        <dbReference type="SAM" id="MobiDB-lite"/>
    </source>
</evidence>
<keyword evidence="2" id="KW-0378">Hydrolase</keyword>
<dbReference type="AlphaFoldDB" id="A0AAP0AZC8"/>
<dbReference type="Pfam" id="PF13086">
    <property type="entry name" value="AAA_11"/>
    <property type="match status" value="1"/>
</dbReference>
<dbReference type="FunFam" id="3.40.50.300:FF:000326">
    <property type="entry name" value="P-loop containing nucleoside triphosphate hydrolase"/>
    <property type="match status" value="1"/>
</dbReference>
<name>A0AAP0AZC8_9ASPA</name>
<evidence type="ECO:0000256" key="2">
    <source>
        <dbReference type="ARBA" id="ARBA00022801"/>
    </source>
</evidence>
<dbReference type="InterPro" id="IPR045055">
    <property type="entry name" value="DNA2/NAM7-like"/>
</dbReference>
<dbReference type="PANTHER" id="PTHR10887">
    <property type="entry name" value="DNA2/NAM7 HELICASE FAMILY"/>
    <property type="match status" value="1"/>
</dbReference>
<evidence type="ECO:0000313" key="8">
    <source>
        <dbReference type="EMBL" id="KAK8921207.1"/>
    </source>
</evidence>
<proteinExistence type="predicted"/>
<reference evidence="8 9" key="1">
    <citation type="journal article" date="2022" name="Nat. Plants">
        <title>Genomes of leafy and leafless Platanthera orchids illuminate the evolution of mycoheterotrophy.</title>
        <authorList>
            <person name="Li M.H."/>
            <person name="Liu K.W."/>
            <person name="Li Z."/>
            <person name="Lu H.C."/>
            <person name="Ye Q.L."/>
            <person name="Zhang D."/>
            <person name="Wang J.Y."/>
            <person name="Li Y.F."/>
            <person name="Zhong Z.M."/>
            <person name="Liu X."/>
            <person name="Yu X."/>
            <person name="Liu D.K."/>
            <person name="Tu X.D."/>
            <person name="Liu B."/>
            <person name="Hao Y."/>
            <person name="Liao X.Y."/>
            <person name="Jiang Y.T."/>
            <person name="Sun W.H."/>
            <person name="Chen J."/>
            <person name="Chen Y.Q."/>
            <person name="Ai Y."/>
            <person name="Zhai J.W."/>
            <person name="Wu S.S."/>
            <person name="Zhou Z."/>
            <person name="Hsiao Y.Y."/>
            <person name="Wu W.L."/>
            <person name="Chen Y.Y."/>
            <person name="Lin Y.F."/>
            <person name="Hsu J.L."/>
            <person name="Li C.Y."/>
            <person name="Wang Z.W."/>
            <person name="Zhao X."/>
            <person name="Zhong W.Y."/>
            <person name="Ma X.K."/>
            <person name="Ma L."/>
            <person name="Huang J."/>
            <person name="Chen G.Z."/>
            <person name="Huang M.Z."/>
            <person name="Huang L."/>
            <person name="Peng D.H."/>
            <person name="Luo Y.B."/>
            <person name="Zou S.Q."/>
            <person name="Chen S.P."/>
            <person name="Lan S."/>
            <person name="Tsai W.C."/>
            <person name="Van de Peer Y."/>
            <person name="Liu Z.J."/>
        </authorList>
    </citation>
    <scope>NUCLEOTIDE SEQUENCE [LARGE SCALE GENOMIC DNA]</scope>
    <source>
        <strain evidence="8">Lor287</strain>
    </source>
</reference>
<evidence type="ECO:0000313" key="9">
    <source>
        <dbReference type="Proteomes" id="UP001418222"/>
    </source>
</evidence>
<dbReference type="CDD" id="cd18042">
    <property type="entry name" value="DEXXQc_SETX"/>
    <property type="match status" value="1"/>
</dbReference>
<dbReference type="InterPro" id="IPR047187">
    <property type="entry name" value="SF1_C_Upf1"/>
</dbReference>
<comment type="caution">
    <text evidence="8">The sequence shown here is derived from an EMBL/GenBank/DDBJ whole genome shotgun (WGS) entry which is preliminary data.</text>
</comment>
<dbReference type="GO" id="GO:0005694">
    <property type="term" value="C:chromosome"/>
    <property type="evidence" value="ECO:0007669"/>
    <property type="project" value="UniProtKB-ARBA"/>
</dbReference>
<protein>
    <submittedName>
        <fullName evidence="8">Helicase MAGATAMA 3</fullName>
    </submittedName>
</protein>
<dbReference type="GO" id="GO:0005524">
    <property type="term" value="F:ATP binding"/>
    <property type="evidence" value="ECO:0007669"/>
    <property type="project" value="UniProtKB-KW"/>
</dbReference>
<dbReference type="Gene3D" id="3.40.50.300">
    <property type="entry name" value="P-loop containing nucleotide triphosphate hydrolases"/>
    <property type="match status" value="2"/>
</dbReference>
<feature type="compositionally biased region" description="Basic and acidic residues" evidence="5">
    <location>
        <begin position="959"/>
        <end position="968"/>
    </location>
</feature>
<feature type="domain" description="DNA2/NAM7 helicase-like C-terminal" evidence="7">
    <location>
        <begin position="654"/>
        <end position="850"/>
    </location>
</feature>
<keyword evidence="3 8" id="KW-0347">Helicase</keyword>
<feature type="region of interest" description="Disordered" evidence="5">
    <location>
        <begin position="1"/>
        <end position="44"/>
    </location>
</feature>
<keyword evidence="4" id="KW-0067">ATP-binding</keyword>
<keyword evidence="9" id="KW-1185">Reference proteome</keyword>
<organism evidence="8 9">
    <name type="scientific">Platanthera zijinensis</name>
    <dbReference type="NCBI Taxonomy" id="2320716"/>
    <lineage>
        <taxon>Eukaryota</taxon>
        <taxon>Viridiplantae</taxon>
        <taxon>Streptophyta</taxon>
        <taxon>Embryophyta</taxon>
        <taxon>Tracheophyta</taxon>
        <taxon>Spermatophyta</taxon>
        <taxon>Magnoliopsida</taxon>
        <taxon>Liliopsida</taxon>
        <taxon>Asparagales</taxon>
        <taxon>Orchidaceae</taxon>
        <taxon>Orchidoideae</taxon>
        <taxon>Orchideae</taxon>
        <taxon>Orchidinae</taxon>
        <taxon>Platanthera</taxon>
    </lineage>
</organism>
<dbReference type="CDD" id="cd18808">
    <property type="entry name" value="SF1_C_Upf1"/>
    <property type="match status" value="1"/>
</dbReference>
<gene>
    <name evidence="8" type="primary">MAA3</name>
    <name evidence="8" type="ORF">KSP39_PZI020318</name>
</gene>
<dbReference type="PANTHER" id="PTHR10887:SF525">
    <property type="entry name" value="P-LOOP CONTAINING NUCLEOSIDE TRIPHOSPHATE HYDROLASES SUPERFAMILY PROTEIN"/>
    <property type="match status" value="1"/>
</dbReference>
<dbReference type="InterPro" id="IPR041677">
    <property type="entry name" value="DNA2/NAM7_AAA_11"/>
</dbReference>
<dbReference type="Proteomes" id="UP001418222">
    <property type="component" value="Unassembled WGS sequence"/>
</dbReference>
<feature type="compositionally biased region" description="Basic and acidic residues" evidence="5">
    <location>
        <begin position="939"/>
        <end position="951"/>
    </location>
</feature>
<feature type="domain" description="DNA2/NAM7 helicase helicase" evidence="6">
    <location>
        <begin position="304"/>
        <end position="647"/>
    </location>
</feature>
<dbReference type="EMBL" id="JBBWWQ010000018">
    <property type="protein sequence ID" value="KAK8921207.1"/>
    <property type="molecule type" value="Genomic_DNA"/>
</dbReference>
<evidence type="ECO:0000259" key="7">
    <source>
        <dbReference type="Pfam" id="PF13087"/>
    </source>
</evidence>
<dbReference type="InterPro" id="IPR027417">
    <property type="entry name" value="P-loop_NTPase"/>
</dbReference>
<evidence type="ECO:0000256" key="4">
    <source>
        <dbReference type="ARBA" id="ARBA00022840"/>
    </source>
</evidence>
<dbReference type="SUPFAM" id="SSF52540">
    <property type="entry name" value="P-loop containing nucleoside triphosphate hydrolases"/>
    <property type="match status" value="1"/>
</dbReference>
<dbReference type="GO" id="GO:0004386">
    <property type="term" value="F:helicase activity"/>
    <property type="evidence" value="ECO:0007669"/>
    <property type="project" value="UniProtKB-KW"/>
</dbReference>
<dbReference type="Pfam" id="PF13087">
    <property type="entry name" value="AAA_12"/>
    <property type="match status" value="1"/>
</dbReference>
<evidence type="ECO:0000256" key="1">
    <source>
        <dbReference type="ARBA" id="ARBA00022741"/>
    </source>
</evidence>
<feature type="region of interest" description="Disordered" evidence="5">
    <location>
        <begin position="916"/>
        <end position="978"/>
    </location>
</feature>